<dbReference type="InterPro" id="IPR002156">
    <property type="entry name" value="RNaseH_domain"/>
</dbReference>
<dbReference type="Pfam" id="PF18697">
    <property type="entry name" value="MLVIN_C"/>
    <property type="match status" value="1"/>
</dbReference>
<comment type="caution">
    <text evidence="8">The sequence shown here is derived from an EMBL/GenBank/DDBJ whole genome shotgun (WGS) entry which is preliminary data.</text>
</comment>
<keyword evidence="2" id="KW-0548">Nucleotidyltransferase</keyword>
<dbReference type="Gene3D" id="2.30.30.850">
    <property type="match status" value="1"/>
</dbReference>
<dbReference type="SUPFAM" id="SSF53098">
    <property type="entry name" value="Ribonuclease H-like"/>
    <property type="match status" value="1"/>
</dbReference>
<dbReference type="PROSITE" id="PS50879">
    <property type="entry name" value="RNASE_H_1"/>
    <property type="match status" value="1"/>
</dbReference>
<keyword evidence="6" id="KW-0695">RNA-directed DNA polymerase</keyword>
<sequence>MLKYQAVLLEQDDVELKVYSSRPDLKDDPLEEADLELYMDGSGFMQGSTRRSRYAVVTARNILEAKALPLNMSAQKAELIALLRALELSKGKKVNIWTDSKFAFGIVHAHGAFWKERGLLTSQGSPVKYGPTIELLLKVVHLPAKVAIMHCKICQHGHSPVQMGNRRADKAAKEAAGKQMLLLLPQKQQNLETKEPKYIPEDDKLAEVTKAKKNYGGLCQQTRFVADRAPLSLDTTVHTFQPGDWVYLKTWSDEPLKERWKGPFQILLTTYTAIKLNGIDSWIHYTCVKKAPSQDQRTVQPMRGGKLKLRFKKNA</sequence>
<protein>
    <recommendedName>
        <fullName evidence="7">RNase H type-1 domain-containing protein</fullName>
    </recommendedName>
</protein>
<evidence type="ECO:0000259" key="7">
    <source>
        <dbReference type="PROSITE" id="PS50879"/>
    </source>
</evidence>
<dbReference type="GO" id="GO:0016787">
    <property type="term" value="F:hydrolase activity"/>
    <property type="evidence" value="ECO:0007669"/>
    <property type="project" value="UniProtKB-KW"/>
</dbReference>
<evidence type="ECO:0000313" key="8">
    <source>
        <dbReference type="EMBL" id="GAB0207407.1"/>
    </source>
</evidence>
<name>A0ABC9YCU4_GRUJA</name>
<evidence type="ECO:0000256" key="2">
    <source>
        <dbReference type="ARBA" id="ARBA00022695"/>
    </source>
</evidence>
<organism evidence="8 9">
    <name type="scientific">Grus japonensis</name>
    <name type="common">Japanese crane</name>
    <name type="synonym">Red-crowned crane</name>
    <dbReference type="NCBI Taxonomy" id="30415"/>
    <lineage>
        <taxon>Eukaryota</taxon>
        <taxon>Metazoa</taxon>
        <taxon>Chordata</taxon>
        <taxon>Craniata</taxon>
        <taxon>Vertebrata</taxon>
        <taxon>Euteleostomi</taxon>
        <taxon>Archelosauria</taxon>
        <taxon>Archosauria</taxon>
        <taxon>Dinosauria</taxon>
        <taxon>Saurischia</taxon>
        <taxon>Theropoda</taxon>
        <taxon>Coelurosauria</taxon>
        <taxon>Aves</taxon>
        <taxon>Neognathae</taxon>
        <taxon>Neoaves</taxon>
        <taxon>Gruiformes</taxon>
        <taxon>Gruidae</taxon>
        <taxon>Grus</taxon>
    </lineage>
</organism>
<proteinExistence type="predicted"/>
<dbReference type="InterPro" id="IPR012337">
    <property type="entry name" value="RNaseH-like_sf"/>
</dbReference>
<dbReference type="PANTHER" id="PTHR41694">
    <property type="entry name" value="ENDOGENOUS RETROVIRUS GROUP K MEMBER POL PROTEIN"/>
    <property type="match status" value="1"/>
</dbReference>
<dbReference type="InterPro" id="IPR036397">
    <property type="entry name" value="RNaseH_sf"/>
</dbReference>
<feature type="domain" description="RNase H type-1" evidence="7">
    <location>
        <begin position="31"/>
        <end position="177"/>
    </location>
</feature>
<dbReference type="Gene3D" id="3.30.420.10">
    <property type="entry name" value="Ribonuclease H-like superfamily/Ribonuclease H"/>
    <property type="match status" value="1"/>
</dbReference>
<keyword evidence="3" id="KW-0540">Nuclease</keyword>
<dbReference type="InterPro" id="IPR040643">
    <property type="entry name" value="MLVIN_C"/>
</dbReference>
<gene>
    <name evidence="8" type="ORF">GRJ2_003206300</name>
</gene>
<evidence type="ECO:0000256" key="3">
    <source>
        <dbReference type="ARBA" id="ARBA00022722"/>
    </source>
</evidence>
<evidence type="ECO:0000256" key="6">
    <source>
        <dbReference type="ARBA" id="ARBA00022918"/>
    </source>
</evidence>
<dbReference type="PANTHER" id="PTHR41694:SF5">
    <property type="entry name" value="RIBONUCLEASE H"/>
    <property type="match status" value="1"/>
</dbReference>
<keyword evidence="9" id="KW-1185">Reference proteome</keyword>
<dbReference type="GO" id="GO:0004519">
    <property type="term" value="F:endonuclease activity"/>
    <property type="evidence" value="ECO:0007669"/>
    <property type="project" value="UniProtKB-KW"/>
</dbReference>
<dbReference type="Proteomes" id="UP001623348">
    <property type="component" value="Unassembled WGS sequence"/>
</dbReference>
<dbReference type="AlphaFoldDB" id="A0ABC9YCU4"/>
<evidence type="ECO:0000256" key="1">
    <source>
        <dbReference type="ARBA" id="ARBA00022679"/>
    </source>
</evidence>
<accession>A0ABC9YCU4</accession>
<evidence type="ECO:0000256" key="4">
    <source>
        <dbReference type="ARBA" id="ARBA00022759"/>
    </source>
</evidence>
<dbReference type="EMBL" id="BAAFJT010000228">
    <property type="protein sequence ID" value="GAB0207407.1"/>
    <property type="molecule type" value="Genomic_DNA"/>
</dbReference>
<reference evidence="8 9" key="1">
    <citation type="submission" date="2024-06" db="EMBL/GenBank/DDBJ databases">
        <title>The draft genome of Grus japonensis, version 3.</title>
        <authorList>
            <person name="Nabeshima K."/>
            <person name="Suzuki S."/>
            <person name="Onuma M."/>
        </authorList>
    </citation>
    <scope>NUCLEOTIDE SEQUENCE [LARGE SCALE GENOMIC DNA]</scope>
    <source>
        <strain evidence="8 9">451A</strain>
    </source>
</reference>
<dbReference type="Pfam" id="PF00075">
    <property type="entry name" value="RNase_H"/>
    <property type="match status" value="1"/>
</dbReference>
<dbReference type="GO" id="GO:0003964">
    <property type="term" value="F:RNA-directed DNA polymerase activity"/>
    <property type="evidence" value="ECO:0007669"/>
    <property type="project" value="UniProtKB-KW"/>
</dbReference>
<evidence type="ECO:0000313" key="9">
    <source>
        <dbReference type="Proteomes" id="UP001623348"/>
    </source>
</evidence>
<dbReference type="CDD" id="cd09273">
    <property type="entry name" value="RNase_HI_RT_Bel"/>
    <property type="match status" value="1"/>
</dbReference>
<keyword evidence="1" id="KW-0808">Transferase</keyword>
<keyword evidence="5" id="KW-0378">Hydrolase</keyword>
<evidence type="ECO:0000256" key="5">
    <source>
        <dbReference type="ARBA" id="ARBA00022801"/>
    </source>
</evidence>
<keyword evidence="4" id="KW-0255">Endonuclease</keyword>